<organism evidence="7 8">
    <name type="scientific">Carpinus fangiana</name>
    <dbReference type="NCBI Taxonomy" id="176857"/>
    <lineage>
        <taxon>Eukaryota</taxon>
        <taxon>Viridiplantae</taxon>
        <taxon>Streptophyta</taxon>
        <taxon>Embryophyta</taxon>
        <taxon>Tracheophyta</taxon>
        <taxon>Spermatophyta</taxon>
        <taxon>Magnoliopsida</taxon>
        <taxon>eudicotyledons</taxon>
        <taxon>Gunneridae</taxon>
        <taxon>Pentapetalae</taxon>
        <taxon>rosids</taxon>
        <taxon>fabids</taxon>
        <taxon>Fagales</taxon>
        <taxon>Betulaceae</taxon>
        <taxon>Carpinus</taxon>
    </lineage>
</organism>
<dbReference type="GO" id="GO:0003677">
    <property type="term" value="F:DNA binding"/>
    <property type="evidence" value="ECO:0007669"/>
    <property type="project" value="UniProtKB-KW"/>
</dbReference>
<dbReference type="SUPFAM" id="SSF101936">
    <property type="entry name" value="DNA-binding pseudobarrel domain"/>
    <property type="match status" value="1"/>
</dbReference>
<evidence type="ECO:0000256" key="2">
    <source>
        <dbReference type="ARBA" id="ARBA00023015"/>
    </source>
</evidence>
<protein>
    <recommendedName>
        <fullName evidence="6">TF-B3 domain-containing protein</fullName>
    </recommendedName>
</protein>
<keyword evidence="4" id="KW-0804">Transcription</keyword>
<dbReference type="Proteomes" id="UP000327013">
    <property type="component" value="Chromosome 3"/>
</dbReference>
<evidence type="ECO:0000256" key="1">
    <source>
        <dbReference type="ARBA" id="ARBA00004123"/>
    </source>
</evidence>
<evidence type="ECO:0000259" key="6">
    <source>
        <dbReference type="PROSITE" id="PS50863"/>
    </source>
</evidence>
<dbReference type="PROSITE" id="PS50863">
    <property type="entry name" value="B3"/>
    <property type="match status" value="1"/>
</dbReference>
<reference evidence="7 8" key="1">
    <citation type="submission" date="2019-06" db="EMBL/GenBank/DDBJ databases">
        <title>A chromosomal-level reference genome of Carpinus fangiana (Coryloideae, Betulaceae).</title>
        <authorList>
            <person name="Yang X."/>
            <person name="Wang Z."/>
            <person name="Zhang L."/>
            <person name="Hao G."/>
            <person name="Liu J."/>
            <person name="Yang Y."/>
        </authorList>
    </citation>
    <scope>NUCLEOTIDE SEQUENCE [LARGE SCALE GENOMIC DNA]</scope>
    <source>
        <strain evidence="7">Cfa_2016G</strain>
        <tissue evidence="7">Leaf</tissue>
    </source>
</reference>
<comment type="subcellular location">
    <subcellularLocation>
        <location evidence="1">Nucleus</location>
    </subcellularLocation>
</comment>
<keyword evidence="2" id="KW-0805">Transcription regulation</keyword>
<evidence type="ECO:0000256" key="3">
    <source>
        <dbReference type="ARBA" id="ARBA00023125"/>
    </source>
</evidence>
<dbReference type="InterPro" id="IPR015300">
    <property type="entry name" value="DNA-bd_pseudobarrel_sf"/>
</dbReference>
<gene>
    <name evidence="7" type="ORF">FH972_009430</name>
</gene>
<dbReference type="EMBL" id="CM017323">
    <property type="protein sequence ID" value="KAE8023766.1"/>
    <property type="molecule type" value="Genomic_DNA"/>
</dbReference>
<evidence type="ECO:0000256" key="5">
    <source>
        <dbReference type="ARBA" id="ARBA00023242"/>
    </source>
</evidence>
<dbReference type="SMART" id="SM01019">
    <property type="entry name" value="B3"/>
    <property type="match status" value="1"/>
</dbReference>
<dbReference type="GO" id="GO:0005634">
    <property type="term" value="C:nucleus"/>
    <property type="evidence" value="ECO:0007669"/>
    <property type="project" value="UniProtKB-SubCell"/>
</dbReference>
<keyword evidence="8" id="KW-1185">Reference proteome</keyword>
<dbReference type="Pfam" id="PF02362">
    <property type="entry name" value="B3"/>
    <property type="match status" value="1"/>
</dbReference>
<proteinExistence type="predicted"/>
<dbReference type="GO" id="GO:0003700">
    <property type="term" value="F:DNA-binding transcription factor activity"/>
    <property type="evidence" value="ECO:0007669"/>
    <property type="project" value="InterPro"/>
</dbReference>
<name>A0A5N6R1Y8_9ROSI</name>
<accession>A0A5N6R1Y8</accession>
<dbReference type="PANTHER" id="PTHR31140:SF73">
    <property type="entry name" value="B3 DOMAIN-CONTAINING TRANSCRIPTION FACTOR FUS3"/>
    <property type="match status" value="1"/>
</dbReference>
<dbReference type="CDD" id="cd10017">
    <property type="entry name" value="B3_DNA"/>
    <property type="match status" value="1"/>
</dbReference>
<evidence type="ECO:0000313" key="8">
    <source>
        <dbReference type="Proteomes" id="UP000327013"/>
    </source>
</evidence>
<dbReference type="InterPro" id="IPR044800">
    <property type="entry name" value="LEC2-like"/>
</dbReference>
<evidence type="ECO:0000313" key="7">
    <source>
        <dbReference type="EMBL" id="KAE8023766.1"/>
    </source>
</evidence>
<evidence type="ECO:0000256" key="4">
    <source>
        <dbReference type="ARBA" id="ARBA00023163"/>
    </source>
</evidence>
<dbReference type="PANTHER" id="PTHR31140">
    <property type="entry name" value="B3 DOMAIN-CONTAINING TRANSCRIPTION FACTOR ABI3"/>
    <property type="match status" value="1"/>
</dbReference>
<dbReference type="OrthoDB" id="1677706at2759"/>
<dbReference type="AlphaFoldDB" id="A0A5N6R1Y8"/>
<dbReference type="Gene3D" id="2.40.330.10">
    <property type="entry name" value="DNA-binding pseudobarrel domain"/>
    <property type="match status" value="1"/>
</dbReference>
<dbReference type="InterPro" id="IPR003340">
    <property type="entry name" value="B3_DNA-bd"/>
</dbReference>
<feature type="domain" description="TF-B3" evidence="6">
    <location>
        <begin position="79"/>
        <end position="181"/>
    </location>
</feature>
<keyword evidence="3" id="KW-0238">DNA-binding</keyword>
<keyword evidence="5" id="KW-0539">Nucleus</keyword>
<sequence>MAGLEPVNVHEAVAALQGDMADNIDQLGTISSLAAAKRRQHRRQYLRRTIVRPPIASALPSLPAPRPRLINPSTLRFLFEKKLRKSDVSSAGRIVIPKIEAEMYLPTLDGRENVSMQLVDMYIQQVWSFKFRFWANNHSRMYIFDDTKEFIKVHKLVVGDSITVFQDYQSGNYLIGAGKNGVEQVPSHTTDNAVKANLPAMDEYGNSPFYYGTTNMINDYNVATDNAVNANLPAMDELYGSPLCYGISTNMTDDYIALFSGLSPNDPQLDPFNDYPTAFYSGLSPHNPQLDPSNDYSTDFYAGLSLGIPQIDPYNDYSTAFYTGLNPEIPQIEPSNDFSTAFYSGQNQDNPQLDPPALVGNLNHQLCDSNRTDGIAVNSNLPVDTVDEYGLPIYNGTPEMNDYSMDFYSEAYPENPQPEQSASSNLLDFANLFV</sequence>